<keyword evidence="11" id="KW-1185">Reference proteome</keyword>
<feature type="domain" description="GH18" evidence="9">
    <location>
        <begin position="13"/>
        <end position="352"/>
    </location>
</feature>
<dbReference type="PROSITE" id="PS51910">
    <property type="entry name" value="GH18_2"/>
    <property type="match status" value="1"/>
</dbReference>
<protein>
    <recommendedName>
        <fullName evidence="2">chitinase</fullName>
        <ecNumber evidence="2">3.2.1.14</ecNumber>
    </recommendedName>
</protein>
<dbReference type="InterPro" id="IPR050314">
    <property type="entry name" value="Glycosyl_Hydrlase_18"/>
</dbReference>
<evidence type="ECO:0000256" key="1">
    <source>
        <dbReference type="ARBA" id="ARBA00000822"/>
    </source>
</evidence>
<dbReference type="InterPro" id="IPR029070">
    <property type="entry name" value="Chitinase_insertion_sf"/>
</dbReference>
<dbReference type="PANTHER" id="PTHR11177">
    <property type="entry name" value="CHITINASE"/>
    <property type="match status" value="1"/>
</dbReference>
<dbReference type="PANTHER" id="PTHR11177:SF317">
    <property type="entry name" value="CHITINASE 12-RELATED"/>
    <property type="match status" value="1"/>
</dbReference>
<dbReference type="InterPro" id="IPR017853">
    <property type="entry name" value="GH"/>
</dbReference>
<dbReference type="SUPFAM" id="SSF51445">
    <property type="entry name" value="(Trans)glycosidases"/>
    <property type="match status" value="1"/>
</dbReference>
<dbReference type="STRING" id="1121298.SAMN05444401_0446"/>
<proteinExistence type="inferred from homology"/>
<organism evidence="10 11">
    <name type="scientific">Clostridium amylolyticum</name>
    <dbReference type="NCBI Taxonomy" id="1121298"/>
    <lineage>
        <taxon>Bacteria</taxon>
        <taxon>Bacillati</taxon>
        <taxon>Bacillota</taxon>
        <taxon>Clostridia</taxon>
        <taxon>Eubacteriales</taxon>
        <taxon>Clostridiaceae</taxon>
        <taxon>Clostridium</taxon>
    </lineage>
</organism>
<feature type="coiled-coil region" evidence="8">
    <location>
        <begin position="134"/>
        <end position="161"/>
    </location>
</feature>
<dbReference type="GO" id="GO:0005975">
    <property type="term" value="P:carbohydrate metabolic process"/>
    <property type="evidence" value="ECO:0007669"/>
    <property type="project" value="InterPro"/>
</dbReference>
<dbReference type="SUPFAM" id="SSF54556">
    <property type="entry name" value="Chitinase insertion domain"/>
    <property type="match status" value="1"/>
</dbReference>
<dbReference type="OrthoDB" id="9812811at2"/>
<evidence type="ECO:0000256" key="2">
    <source>
        <dbReference type="ARBA" id="ARBA00012729"/>
    </source>
</evidence>
<evidence type="ECO:0000256" key="6">
    <source>
        <dbReference type="RuleBase" id="RU000489"/>
    </source>
</evidence>
<gene>
    <name evidence="10" type="ORF">SAMN05444401_0446</name>
</gene>
<dbReference type="InterPro" id="IPR011583">
    <property type="entry name" value="Chitinase_II/V-like_cat"/>
</dbReference>
<dbReference type="InterPro" id="IPR001579">
    <property type="entry name" value="Glyco_hydro_18_chit_AS"/>
</dbReference>
<keyword evidence="5 6" id="KW-0326">Glycosidase</keyword>
<keyword evidence="8" id="KW-0175">Coiled coil</keyword>
<dbReference type="SMART" id="SM00636">
    <property type="entry name" value="Glyco_18"/>
    <property type="match status" value="1"/>
</dbReference>
<dbReference type="Pfam" id="PF00704">
    <property type="entry name" value="Glyco_hydro_18"/>
    <property type="match status" value="1"/>
</dbReference>
<dbReference type="RefSeq" id="WP_083600044.1">
    <property type="nucleotide sequence ID" value="NZ_FQZO01000014.1"/>
</dbReference>
<evidence type="ECO:0000256" key="7">
    <source>
        <dbReference type="RuleBase" id="RU004453"/>
    </source>
</evidence>
<dbReference type="Proteomes" id="UP000184080">
    <property type="component" value="Unassembled WGS sequence"/>
</dbReference>
<keyword evidence="4" id="KW-0119">Carbohydrate metabolism</keyword>
<evidence type="ECO:0000313" key="10">
    <source>
        <dbReference type="EMBL" id="SHK03890.1"/>
    </source>
</evidence>
<dbReference type="GO" id="GO:0006032">
    <property type="term" value="P:chitin catabolic process"/>
    <property type="evidence" value="ECO:0007669"/>
    <property type="project" value="UniProtKB-KW"/>
</dbReference>
<dbReference type="EMBL" id="FQZO01000014">
    <property type="protein sequence ID" value="SHK03890.1"/>
    <property type="molecule type" value="Genomic_DNA"/>
</dbReference>
<evidence type="ECO:0000259" key="9">
    <source>
        <dbReference type="PROSITE" id="PS51910"/>
    </source>
</evidence>
<sequence length="352" mass="40041">MIDKMKFNSSSEYKIMAYLGDGEDWKETDIEAQKLTHINYAFVHVKDGRIIGNLRKIDLLNEIKNKNPYIKTVISVGGWGADGFSDAALSSESREIFSQSAVEFMIDNNFDGIDIDWEYPCSDQAGITARPEDKVNFTLMLKSLREKLDVLEKKNNKEYILSIAVGAADEIIEDMEMDKIHNYLDFINIMTYDMRGSFTHTTGHHANLYSPEFDPQGISADKAVKKILSYGVPRCKIILGAAFYGRMWKGVEDDGIGLNSLAETTGGHMVNYSDIHKMFIDKNGFKRHWDDTSKAAYVFNGSSFISYDDEESLWNKSNYIKENNLGGIMFWEYSLDNTRTLLNSIYNGLVNK</sequence>
<reference evidence="10 11" key="1">
    <citation type="submission" date="2016-11" db="EMBL/GenBank/DDBJ databases">
        <authorList>
            <person name="Jaros S."/>
            <person name="Januszkiewicz K."/>
            <person name="Wedrychowicz H."/>
        </authorList>
    </citation>
    <scope>NUCLEOTIDE SEQUENCE [LARGE SCALE GENOMIC DNA]</scope>
    <source>
        <strain evidence="10 11">DSM 21864</strain>
    </source>
</reference>
<evidence type="ECO:0000256" key="8">
    <source>
        <dbReference type="SAM" id="Coils"/>
    </source>
</evidence>
<name>A0A1M6P7N6_9CLOT</name>
<dbReference type="EC" id="3.2.1.14" evidence="2"/>
<accession>A0A1M6P7N6</accession>
<evidence type="ECO:0000256" key="5">
    <source>
        <dbReference type="ARBA" id="ARBA00023295"/>
    </source>
</evidence>
<dbReference type="GO" id="GO:0008061">
    <property type="term" value="F:chitin binding"/>
    <property type="evidence" value="ECO:0007669"/>
    <property type="project" value="InterPro"/>
</dbReference>
<dbReference type="CDD" id="cd06548">
    <property type="entry name" value="GH18_chitinase"/>
    <property type="match status" value="1"/>
</dbReference>
<dbReference type="InterPro" id="IPR001223">
    <property type="entry name" value="Glyco_hydro18_cat"/>
</dbReference>
<dbReference type="Gene3D" id="3.20.20.80">
    <property type="entry name" value="Glycosidases"/>
    <property type="match status" value="1"/>
</dbReference>
<keyword evidence="4" id="KW-0624">Polysaccharide degradation</keyword>
<keyword evidence="4" id="KW-0146">Chitin degradation</keyword>
<evidence type="ECO:0000256" key="3">
    <source>
        <dbReference type="ARBA" id="ARBA00022801"/>
    </source>
</evidence>
<evidence type="ECO:0000256" key="4">
    <source>
        <dbReference type="ARBA" id="ARBA00023024"/>
    </source>
</evidence>
<evidence type="ECO:0000313" key="11">
    <source>
        <dbReference type="Proteomes" id="UP000184080"/>
    </source>
</evidence>
<comment type="catalytic activity">
    <reaction evidence="1">
        <text>Random endo-hydrolysis of N-acetyl-beta-D-glucosaminide (1-&gt;4)-beta-linkages in chitin and chitodextrins.</text>
        <dbReference type="EC" id="3.2.1.14"/>
    </reaction>
</comment>
<comment type="similarity">
    <text evidence="7">Belongs to the glycosyl hydrolase 18 family.</text>
</comment>
<dbReference type="AlphaFoldDB" id="A0A1M6P7N6"/>
<dbReference type="Gene3D" id="3.10.50.10">
    <property type="match status" value="1"/>
</dbReference>
<dbReference type="PROSITE" id="PS01095">
    <property type="entry name" value="GH18_1"/>
    <property type="match status" value="1"/>
</dbReference>
<keyword evidence="3 6" id="KW-0378">Hydrolase</keyword>
<dbReference type="GO" id="GO:0008843">
    <property type="term" value="F:endochitinase activity"/>
    <property type="evidence" value="ECO:0007669"/>
    <property type="project" value="UniProtKB-EC"/>
</dbReference>